<accession>U5VRE2</accession>
<keyword evidence="5" id="KW-1185">Reference proteome</keyword>
<dbReference type="Gene3D" id="3.40.630.30">
    <property type="match status" value="1"/>
</dbReference>
<dbReference type="CDD" id="cd04301">
    <property type="entry name" value="NAT_SF"/>
    <property type="match status" value="1"/>
</dbReference>
<dbReference type="PANTHER" id="PTHR43877:SF1">
    <property type="entry name" value="ACETYLTRANSFERASE"/>
    <property type="match status" value="1"/>
</dbReference>
<dbReference type="HOGENOM" id="CLU_013985_18_2_11"/>
<evidence type="ECO:0000313" key="5">
    <source>
        <dbReference type="Proteomes" id="UP000017746"/>
    </source>
</evidence>
<evidence type="ECO:0000259" key="3">
    <source>
        <dbReference type="PROSITE" id="PS51186"/>
    </source>
</evidence>
<dbReference type="RefSeq" id="WP_023358913.1">
    <property type="nucleotide sequence ID" value="NC_022657.1"/>
</dbReference>
<dbReference type="Pfam" id="PF00583">
    <property type="entry name" value="Acetyltransf_1"/>
    <property type="match status" value="1"/>
</dbReference>
<dbReference type="InterPro" id="IPR050832">
    <property type="entry name" value="Bact_Acetyltransf"/>
</dbReference>
<dbReference type="KEGG" id="afs:AFR_05465"/>
<dbReference type="InterPro" id="IPR016181">
    <property type="entry name" value="Acyl_CoA_acyltransferase"/>
</dbReference>
<keyword evidence="2" id="KW-0012">Acyltransferase</keyword>
<dbReference type="PROSITE" id="PS51186">
    <property type="entry name" value="GNAT"/>
    <property type="match status" value="1"/>
</dbReference>
<dbReference type="PANTHER" id="PTHR43877">
    <property type="entry name" value="AMINOALKYLPHOSPHONATE N-ACETYLTRANSFERASE-RELATED-RELATED"/>
    <property type="match status" value="1"/>
</dbReference>
<dbReference type="SUPFAM" id="SSF55729">
    <property type="entry name" value="Acyl-CoA N-acyltransferases (Nat)"/>
    <property type="match status" value="1"/>
</dbReference>
<organism evidence="4 5">
    <name type="scientific">Actinoplanes friuliensis DSM 7358</name>
    <dbReference type="NCBI Taxonomy" id="1246995"/>
    <lineage>
        <taxon>Bacteria</taxon>
        <taxon>Bacillati</taxon>
        <taxon>Actinomycetota</taxon>
        <taxon>Actinomycetes</taxon>
        <taxon>Micromonosporales</taxon>
        <taxon>Micromonosporaceae</taxon>
        <taxon>Actinoplanes</taxon>
    </lineage>
</organism>
<reference evidence="4 5" key="1">
    <citation type="journal article" date="2014" name="J. Biotechnol.">
        <title>Complete genome sequence of the actinobacterium Actinoplanes friuliensis HAG 010964, producer of the lipopeptide antibiotic friulimycin.</title>
        <authorList>
            <person name="Ruckert C."/>
            <person name="Szczepanowski R."/>
            <person name="Albersmeier A."/>
            <person name="Goesmann A."/>
            <person name="Fischer N."/>
            <person name="Steinkamper A."/>
            <person name="Puhler A."/>
            <person name="Biener R."/>
            <person name="Schwartz D."/>
            <person name="Kalinowski J."/>
        </authorList>
    </citation>
    <scope>NUCLEOTIDE SEQUENCE [LARGE SCALE GENOMIC DNA]</scope>
    <source>
        <strain evidence="4 5">DSM 7358</strain>
    </source>
</reference>
<dbReference type="OrthoDB" id="5243635at2"/>
<dbReference type="GO" id="GO:0016747">
    <property type="term" value="F:acyltransferase activity, transferring groups other than amino-acyl groups"/>
    <property type="evidence" value="ECO:0007669"/>
    <property type="project" value="InterPro"/>
</dbReference>
<dbReference type="EMBL" id="CP006272">
    <property type="protein sequence ID" value="AGZ39382.1"/>
    <property type="molecule type" value="Genomic_DNA"/>
</dbReference>
<name>U5VRE2_9ACTN</name>
<evidence type="ECO:0000256" key="2">
    <source>
        <dbReference type="ARBA" id="ARBA00023315"/>
    </source>
</evidence>
<evidence type="ECO:0000313" key="4">
    <source>
        <dbReference type="EMBL" id="AGZ39382.1"/>
    </source>
</evidence>
<dbReference type="Proteomes" id="UP000017746">
    <property type="component" value="Chromosome"/>
</dbReference>
<protein>
    <submittedName>
        <fullName evidence="4">Putative GCN5-related N-acetyltransferase</fullName>
    </submittedName>
</protein>
<sequence>MTVLLRPAADDDLPAVGALHFTSRAHAYAEILSPEALDHGSPEVMGEWWSERWKWEKETHRLTVAVDGGTLAGFSYLGPSEEEGAAELYAIHAAPEFVGTGVGRLLMLDALPALARIADHAVLWVLEPNTRARRFYERGGWVADGVTRTEPIGGEPVLQLRYGRAAGVVGGSA</sequence>
<evidence type="ECO:0000256" key="1">
    <source>
        <dbReference type="ARBA" id="ARBA00022679"/>
    </source>
</evidence>
<dbReference type="eggNOG" id="COG0456">
    <property type="taxonomic scope" value="Bacteria"/>
</dbReference>
<dbReference type="AlphaFoldDB" id="U5VRE2"/>
<keyword evidence="1 4" id="KW-0808">Transferase</keyword>
<proteinExistence type="predicted"/>
<feature type="domain" description="N-acetyltransferase" evidence="3">
    <location>
        <begin position="3"/>
        <end position="163"/>
    </location>
</feature>
<dbReference type="InterPro" id="IPR000182">
    <property type="entry name" value="GNAT_dom"/>
</dbReference>
<gene>
    <name evidence="4" type="ORF">AFR_05465</name>
</gene>
<dbReference type="PATRIC" id="fig|1246995.3.peg.1108"/>
<dbReference type="STRING" id="1246995.AFR_05465"/>